<organism evidence="17 18">
    <name type="scientific">Cnephaeus nilssonii</name>
    <name type="common">Northern bat</name>
    <name type="synonym">Eptesicus nilssonii</name>
    <dbReference type="NCBI Taxonomy" id="3371016"/>
    <lineage>
        <taxon>Eukaryota</taxon>
        <taxon>Metazoa</taxon>
        <taxon>Chordata</taxon>
        <taxon>Craniata</taxon>
        <taxon>Vertebrata</taxon>
        <taxon>Euteleostomi</taxon>
        <taxon>Mammalia</taxon>
        <taxon>Eutheria</taxon>
        <taxon>Laurasiatheria</taxon>
        <taxon>Chiroptera</taxon>
        <taxon>Yangochiroptera</taxon>
        <taxon>Vespertilionidae</taxon>
        <taxon>Cnephaeus</taxon>
    </lineage>
</organism>
<dbReference type="Pfam" id="PF00273">
    <property type="entry name" value="Serum_albumin"/>
    <property type="match status" value="7"/>
</dbReference>
<sequence length="1311" mass="149264">MKWVVSILLIFLLNITESRTMHNNAYGIASILDSSQCSAEVKLADLATIFFAQFVQEATYQEVSKMVKDVLPVIGKPSGTEQPAGCLENQLSVFLEEICHEKEISEKYGLAHCCSQGEEERHNCLLAHKKASPASIPPFQLPEPVTSCKEYKENRETFMNRYIYEIARRHPFLYAPILLSLAAHYDKIIPLCCKAENAIECFQTKAASITKELRESSLLNQHVCAVMRNFGPRTFGAITITKLSQKFPQTNFTEIQKLVLDVAHTHEECCRGNVLECLQDVEKIMFYICSQQDTLSSKIAECCKLPTLELGQCIIHAENDDKPEGLSSTLNRFLGERDFNQFSSREKDLFMARFTYEYSRRHTKFAVPVILRVAKGYQELLEKCSQSQNPLECQDKGEEELEKYIQESQALAKRSCGLFQKLGEYYLQNAFLVAYTKKAPQLTPPELMAYTRKMASAAATCCRLSEEKQLACGEGAADLIIGQLCIRHEETPINTAVGQCCTSSYANRRPCFSSLVVDETYVPPPFSDDKFIFHKDLCQAQGVALQTMKQQFLINLVKQKPQISEEQLEAVIADFSGLLEKCCQGQEQEVCFAEEVCAAHFHNQNTYTIISFAQYVQEASFEEVEMLAKAMTEYRDQCLANLKLPQCSKLPAYKNNSESFLSNYIYEVSRRNPFVFTPTLLTAISHFEEMTKTCCEEQDKANCFRTKELSFSSSGSTCHTILKSILFFSKNVCGAFLKFGPKVLKSIYIAILSQKFPKIEFEELTSILEDVSSKYDGCCEGDAVQCIRGRSKVMSHICSKQDSISSKIKECCGKKISERGECIINMNNDDKPKDLSLKEETFTENKNVCEERNADQDTFMDKFLYEYSRRHQELSTPELLRIARVYDDLLKECCNAENPPDCYSNVEKKFNETTEKSLKIVQRECEHFQNLGKDDLKYHYFIKFTKIAPQLSTDELTFLGEEMVTALLTCCTLSEEFACADNLVDLVIGEICGVKNRTINPTWTTVVKPTLPSEGTALRPWKPIKHMCLHLPLKVYSRFTQTCVRHIRRSSRERKTGSKIGSQKPGFLRNKKKPSHIKCQTLQRSLLDAAMQHSNSQNYLENLRDIISIIVAQFLQKSTYEEVQTIVKELLDFAEKCKSLKLNESPSECSYQLVSRHKCFLLNKKDEADYREILQIPNLEQICEVNKENQVLVKKRELVLLTKKQPNVNFSEIAKLAAGIKNLHQTCCEGNAVACVFGRSQLMNYTCSKQALLSSKITPCCALPVPFRGECIINSENDNKPHLSSLQLSRFTEDRFVCKQFTDKQDDFLQE</sequence>
<dbReference type="PRINTS" id="PR00803">
    <property type="entry name" value="AFETOPROTEIN"/>
</dbReference>
<dbReference type="GO" id="GO:0046872">
    <property type="term" value="F:metal ion binding"/>
    <property type="evidence" value="ECO:0007669"/>
    <property type="project" value="UniProtKB-KW"/>
</dbReference>
<evidence type="ECO:0000256" key="5">
    <source>
        <dbReference type="ARBA" id="ARBA00022723"/>
    </source>
</evidence>
<evidence type="ECO:0000256" key="7">
    <source>
        <dbReference type="ARBA" id="ARBA00022737"/>
    </source>
</evidence>
<keyword evidence="4" id="KW-0765">Sulfation</keyword>
<keyword evidence="2" id="KW-0964">Secreted</keyword>
<dbReference type="PROSITE" id="PS00212">
    <property type="entry name" value="ALBUMIN_1"/>
    <property type="match status" value="3"/>
</dbReference>
<accession>A0AA40LTQ1</accession>
<evidence type="ECO:0000256" key="12">
    <source>
        <dbReference type="ARBA" id="ARBA00041316"/>
    </source>
</evidence>
<feature type="domain" description="Albumin" evidence="16">
    <location>
        <begin position="403"/>
        <end position="600"/>
    </location>
</feature>
<evidence type="ECO:0000256" key="14">
    <source>
        <dbReference type="SAM" id="MobiDB-lite"/>
    </source>
</evidence>
<dbReference type="InterPro" id="IPR020858">
    <property type="entry name" value="Serum_albumin-like"/>
</dbReference>
<dbReference type="SMART" id="SM00103">
    <property type="entry name" value="ALBUMIN"/>
    <property type="match status" value="5"/>
</dbReference>
<feature type="domain" description="Albumin" evidence="16">
    <location>
        <begin position="19"/>
        <end position="210"/>
    </location>
</feature>
<dbReference type="PRINTS" id="PR00802">
    <property type="entry name" value="SERUMALBUMIN"/>
</dbReference>
<keyword evidence="8" id="KW-0186">Copper</keyword>
<feature type="domain" description="Albumin" evidence="16">
    <location>
        <begin position="720"/>
        <end position="912"/>
    </location>
</feature>
<dbReference type="PROSITE" id="PS51438">
    <property type="entry name" value="ALBUMIN_2"/>
    <property type="match status" value="5"/>
</dbReference>
<dbReference type="GO" id="GO:0072562">
    <property type="term" value="C:blood microparticle"/>
    <property type="evidence" value="ECO:0007669"/>
    <property type="project" value="TreeGrafter"/>
</dbReference>
<keyword evidence="6 15" id="KW-0732">Signal</keyword>
<dbReference type="SUPFAM" id="SSF48552">
    <property type="entry name" value="Serum albumin-like"/>
    <property type="match status" value="8"/>
</dbReference>
<keyword evidence="3" id="KW-0597">Phosphoprotein</keyword>
<keyword evidence="5" id="KW-0479">Metal-binding</keyword>
<dbReference type="FunFam" id="1.10.246.10:FF:000001">
    <property type="entry name" value="Serum albumin"/>
    <property type="match status" value="4"/>
</dbReference>
<protein>
    <recommendedName>
        <fullName evidence="11">Alpha-fetoprotein</fullName>
    </recommendedName>
    <alternativeName>
        <fullName evidence="12">Alpha-1-fetoprotein</fullName>
    </alternativeName>
    <alternativeName>
        <fullName evidence="13">Alpha-fetoglobulin</fullName>
    </alternativeName>
</protein>
<dbReference type="FunFam" id="1.10.246.10:FF:000004">
    <property type="entry name" value="Serum albumin"/>
    <property type="match status" value="1"/>
</dbReference>
<feature type="domain" description="Albumin" evidence="16">
    <location>
        <begin position="211"/>
        <end position="402"/>
    </location>
</feature>
<evidence type="ECO:0000256" key="1">
    <source>
        <dbReference type="ARBA" id="ARBA00004613"/>
    </source>
</evidence>
<dbReference type="GO" id="GO:0005737">
    <property type="term" value="C:cytoplasm"/>
    <property type="evidence" value="ECO:0007669"/>
    <property type="project" value="TreeGrafter"/>
</dbReference>
<dbReference type="InterPro" id="IPR014760">
    <property type="entry name" value="Serum_albumin_N"/>
</dbReference>
<comment type="subcellular location">
    <subcellularLocation>
        <location evidence="1">Secreted</location>
    </subcellularLocation>
</comment>
<feature type="domain" description="Albumin" evidence="16">
    <location>
        <begin position="1171"/>
        <end position="1311"/>
    </location>
</feature>
<evidence type="ECO:0000256" key="13">
    <source>
        <dbReference type="ARBA" id="ARBA00042101"/>
    </source>
</evidence>
<dbReference type="InterPro" id="IPR020857">
    <property type="entry name" value="Serum_albumin_CS"/>
</dbReference>
<proteinExistence type="predicted"/>
<evidence type="ECO:0000256" key="3">
    <source>
        <dbReference type="ARBA" id="ARBA00022553"/>
    </source>
</evidence>
<evidence type="ECO:0000313" key="18">
    <source>
        <dbReference type="Proteomes" id="UP001177744"/>
    </source>
</evidence>
<reference evidence="17" key="1">
    <citation type="submission" date="2023-06" db="EMBL/GenBank/DDBJ databases">
        <title>Reference genome for the Northern bat (Eptesicus nilssonii), a most northern bat species.</title>
        <authorList>
            <person name="Laine V.N."/>
            <person name="Pulliainen A.T."/>
            <person name="Lilley T.M."/>
        </authorList>
    </citation>
    <scope>NUCLEOTIDE SEQUENCE</scope>
    <source>
        <strain evidence="17">BLF_Eptnil</strain>
        <tissue evidence="17">Kidney</tissue>
    </source>
</reference>
<keyword evidence="7" id="KW-0677">Repeat</keyword>
<dbReference type="Proteomes" id="UP001177744">
    <property type="component" value="Unassembled WGS sequence"/>
</dbReference>
<evidence type="ECO:0000256" key="2">
    <source>
        <dbReference type="ARBA" id="ARBA00022525"/>
    </source>
</evidence>
<evidence type="ECO:0000256" key="15">
    <source>
        <dbReference type="SAM" id="SignalP"/>
    </source>
</evidence>
<evidence type="ECO:0000256" key="10">
    <source>
        <dbReference type="ARBA" id="ARBA00023180"/>
    </source>
</evidence>
<name>A0AA40LTQ1_CNENI</name>
<evidence type="ECO:0000256" key="6">
    <source>
        <dbReference type="ARBA" id="ARBA00022729"/>
    </source>
</evidence>
<dbReference type="EMBL" id="JAULJE010000002">
    <property type="protein sequence ID" value="KAK1345841.1"/>
    <property type="molecule type" value="Genomic_DNA"/>
</dbReference>
<evidence type="ECO:0000256" key="8">
    <source>
        <dbReference type="ARBA" id="ARBA00023008"/>
    </source>
</evidence>
<feature type="signal peptide" evidence="15">
    <location>
        <begin position="1"/>
        <end position="18"/>
    </location>
</feature>
<evidence type="ECO:0000256" key="11">
    <source>
        <dbReference type="ARBA" id="ARBA00039821"/>
    </source>
</evidence>
<dbReference type="CDD" id="cd00015">
    <property type="entry name" value="ALBUMIN"/>
    <property type="match status" value="4"/>
</dbReference>
<comment type="caution">
    <text evidence="17">The sequence shown here is derived from an EMBL/GenBank/DDBJ whole genome shotgun (WGS) entry which is preliminary data.</text>
</comment>
<dbReference type="FunFam" id="1.10.246.10:FF:000002">
    <property type="entry name" value="Serum albumin"/>
    <property type="match status" value="3"/>
</dbReference>
<dbReference type="InterPro" id="IPR021177">
    <property type="entry name" value="Serum_albumin/AFP/Afamin"/>
</dbReference>
<keyword evidence="9" id="KW-1015">Disulfide bond</keyword>
<evidence type="ECO:0000313" key="17">
    <source>
        <dbReference type="EMBL" id="KAK1345841.1"/>
    </source>
</evidence>
<evidence type="ECO:0000256" key="9">
    <source>
        <dbReference type="ARBA" id="ARBA00023157"/>
    </source>
</evidence>
<evidence type="ECO:0000256" key="4">
    <source>
        <dbReference type="ARBA" id="ARBA00022641"/>
    </source>
</evidence>
<gene>
    <name evidence="17" type="ORF">QTO34_008306</name>
</gene>
<feature type="region of interest" description="Disordered" evidence="14">
    <location>
        <begin position="1052"/>
        <end position="1073"/>
    </location>
</feature>
<evidence type="ECO:0000259" key="16">
    <source>
        <dbReference type="PROSITE" id="PS51438"/>
    </source>
</evidence>
<dbReference type="InterPro" id="IPR000264">
    <property type="entry name" value="ALB/AFP/VDB"/>
</dbReference>
<dbReference type="Gene3D" id="1.10.246.10">
    <property type="match status" value="12"/>
</dbReference>
<feature type="chain" id="PRO_5041250708" description="Alpha-fetoprotein" evidence="15">
    <location>
        <begin position="19"/>
        <end position="1311"/>
    </location>
</feature>
<dbReference type="PANTHER" id="PTHR11385">
    <property type="entry name" value="SERUM ALBUMIN-RELATED"/>
    <property type="match status" value="1"/>
</dbReference>
<dbReference type="PANTHER" id="PTHR11385:SF7">
    <property type="entry name" value="ALPHA-FETOPROTEIN"/>
    <property type="match status" value="1"/>
</dbReference>
<keyword evidence="18" id="KW-1185">Reference proteome</keyword>
<keyword evidence="10" id="KW-0325">Glycoprotein</keyword>